<keyword evidence="1" id="KW-0732">Signal</keyword>
<organism evidence="2 3">
    <name type="scientific">Diaporthe ampelina</name>
    <dbReference type="NCBI Taxonomy" id="1214573"/>
    <lineage>
        <taxon>Eukaryota</taxon>
        <taxon>Fungi</taxon>
        <taxon>Dikarya</taxon>
        <taxon>Ascomycota</taxon>
        <taxon>Pezizomycotina</taxon>
        <taxon>Sordariomycetes</taxon>
        <taxon>Sordariomycetidae</taxon>
        <taxon>Diaporthales</taxon>
        <taxon>Diaporthaceae</taxon>
        <taxon>Diaporthe</taxon>
    </lineage>
</organism>
<dbReference type="InterPro" id="IPR036188">
    <property type="entry name" value="FAD/NAD-bd_sf"/>
</dbReference>
<evidence type="ECO:0000313" key="3">
    <source>
        <dbReference type="Proteomes" id="UP000034680"/>
    </source>
</evidence>
<dbReference type="Gene3D" id="3.30.70.1990">
    <property type="match status" value="1"/>
</dbReference>
<comment type="caution">
    <text evidence="2">The sequence shown here is derived from an EMBL/GenBank/DDBJ whole genome shotgun (WGS) entry which is preliminary data.</text>
</comment>
<evidence type="ECO:0000256" key="1">
    <source>
        <dbReference type="SAM" id="SignalP"/>
    </source>
</evidence>
<reference evidence="2 3" key="1">
    <citation type="submission" date="2015-05" db="EMBL/GenBank/DDBJ databases">
        <title>Distinctive expansion of gene families associated with plant cell wall degradation and secondary metabolism in the genomes of grapevine trunk pathogens.</title>
        <authorList>
            <person name="Lawrence D.P."/>
            <person name="Travadon R."/>
            <person name="Rolshausen P.E."/>
            <person name="Baumgartner K."/>
        </authorList>
    </citation>
    <scope>NUCLEOTIDE SEQUENCE [LARGE SCALE GENOMIC DNA]</scope>
    <source>
        <strain evidence="2">DA912</strain>
    </source>
</reference>
<proteinExistence type="predicted"/>
<feature type="signal peptide" evidence="1">
    <location>
        <begin position="1"/>
        <end position="18"/>
    </location>
</feature>
<dbReference type="SUPFAM" id="SSF51905">
    <property type="entry name" value="FAD/NAD(P)-binding domain"/>
    <property type="match status" value="1"/>
</dbReference>
<accession>A0A0G2H4S7</accession>
<reference evidence="2 3" key="2">
    <citation type="submission" date="2015-05" db="EMBL/GenBank/DDBJ databases">
        <authorList>
            <person name="Morales-Cruz A."/>
            <person name="Amrine K.C."/>
            <person name="Cantu D."/>
        </authorList>
    </citation>
    <scope>NUCLEOTIDE SEQUENCE [LARGE SCALE GENOMIC DNA]</scope>
    <source>
        <strain evidence="2">DA912</strain>
    </source>
</reference>
<gene>
    <name evidence="2" type="ORF">UCDDA912_g09816</name>
</gene>
<dbReference type="Gene3D" id="3.50.50.60">
    <property type="entry name" value="FAD/NAD(P)-binding domain"/>
    <property type="match status" value="1"/>
</dbReference>
<dbReference type="EMBL" id="LCUC01000512">
    <property type="protein sequence ID" value="KKY30243.1"/>
    <property type="molecule type" value="Genomic_DNA"/>
</dbReference>
<name>A0A0G2H4S7_9PEZI</name>
<dbReference type="OrthoDB" id="68575at2759"/>
<dbReference type="Proteomes" id="UP000034680">
    <property type="component" value="Unassembled WGS sequence"/>
</dbReference>
<sequence>MRPSGRLIAAGLLPLVAATKYTDKSQIETVTTDVLVVGGGSSGTYAAIQLHDANKTVTVVERAGKLGGHADSYYGPNGSVYNVGVQIFYDIPVVVEYFARHGVPLFTAPTNATSASINVDFSLGVAAPAANVSTTEIGIAIQRYAEYLAANFSTVYPGYYLPDPVPEDLYLPWGDFMSKYGLGAIANLINTYIQPAEAWKEPALFPLKLLSLDPLQGITSGFKVTRDVNDLYRSAASILGDNVLYNSSVTTLCRSVSGVEAVVQTPSGTKRIVAKKLLVTTPPVSENFEGWDLEDEETGLFNKFISQQYYAGVIRRSGLPQATLQNVDFSTPFNIPVLPALFNVVPTGFQDNTSVVYYTAHERIEPDAVKADTVATLDRLAAGGVIGESETEFLELFDHPHVRMYVSGDDVRDGFYSRLYALQGQRNTYWTGAAWVTQASSPIWDFTKSVVSDLLAHL</sequence>
<keyword evidence="3" id="KW-1185">Reference proteome</keyword>
<protein>
    <submittedName>
        <fullName evidence="2">Putative fad dependent</fullName>
    </submittedName>
</protein>
<dbReference type="Gene3D" id="1.10.405.20">
    <property type="match status" value="1"/>
</dbReference>
<dbReference type="AlphaFoldDB" id="A0A0G2H4S7"/>
<feature type="chain" id="PRO_5002545132" evidence="1">
    <location>
        <begin position="19"/>
        <end position="458"/>
    </location>
</feature>
<evidence type="ECO:0000313" key="2">
    <source>
        <dbReference type="EMBL" id="KKY30243.1"/>
    </source>
</evidence>
<dbReference type="Pfam" id="PF13450">
    <property type="entry name" value="NAD_binding_8"/>
    <property type="match status" value="1"/>
</dbReference>